<evidence type="ECO:0000256" key="4">
    <source>
        <dbReference type="ARBA" id="ARBA00022691"/>
    </source>
</evidence>
<evidence type="ECO:0000313" key="11">
    <source>
        <dbReference type="EMBL" id="QAT62162.1"/>
    </source>
</evidence>
<dbReference type="AlphaFoldDB" id="A0A410QDQ0"/>
<accession>A0A410QDQ0</accession>
<dbReference type="InterPro" id="IPR007197">
    <property type="entry name" value="rSAM"/>
</dbReference>
<proteinExistence type="inferred from homology"/>
<dbReference type="InterPro" id="IPR034505">
    <property type="entry name" value="Coproporphyrinogen-III_oxidase"/>
</dbReference>
<evidence type="ECO:0000313" key="12">
    <source>
        <dbReference type="Proteomes" id="UP000287969"/>
    </source>
</evidence>
<reference evidence="12" key="1">
    <citation type="submission" date="2019-01" db="EMBL/GenBank/DDBJ databases">
        <title>Draft genomes of a novel of Sporanaerobacter strains.</title>
        <authorList>
            <person name="Ma S."/>
        </authorList>
    </citation>
    <scope>NUCLEOTIDE SEQUENCE [LARGE SCALE GENOMIC DNA]</scope>
    <source>
        <strain evidence="12">NJN-17</strain>
    </source>
</reference>
<dbReference type="RefSeq" id="WP_071138996.1">
    <property type="nucleotide sequence ID" value="NZ_CP035282.1"/>
</dbReference>
<evidence type="ECO:0000256" key="5">
    <source>
        <dbReference type="ARBA" id="ARBA00022723"/>
    </source>
</evidence>
<dbReference type="OrthoDB" id="9808022at2"/>
<dbReference type="InterPro" id="IPR004559">
    <property type="entry name" value="HemW-like"/>
</dbReference>
<dbReference type="GO" id="GO:0005737">
    <property type="term" value="C:cytoplasm"/>
    <property type="evidence" value="ECO:0007669"/>
    <property type="project" value="UniProtKB-SubCell"/>
</dbReference>
<evidence type="ECO:0000256" key="2">
    <source>
        <dbReference type="ARBA" id="ARBA00017228"/>
    </source>
</evidence>
<keyword evidence="6 9" id="KW-0408">Iron</keyword>
<dbReference type="EMBL" id="CP035282">
    <property type="protein sequence ID" value="QAT62162.1"/>
    <property type="molecule type" value="Genomic_DNA"/>
</dbReference>
<dbReference type="Gene3D" id="3.20.20.70">
    <property type="entry name" value="Aldolase class I"/>
    <property type="match status" value="1"/>
</dbReference>
<dbReference type="PANTHER" id="PTHR13932">
    <property type="entry name" value="COPROPORPHYRINIGEN III OXIDASE"/>
    <property type="match status" value="1"/>
</dbReference>
<dbReference type="Pfam" id="PF04055">
    <property type="entry name" value="Radical_SAM"/>
    <property type="match status" value="1"/>
</dbReference>
<dbReference type="CDD" id="cd01335">
    <property type="entry name" value="Radical_SAM"/>
    <property type="match status" value="1"/>
</dbReference>
<dbReference type="PANTHER" id="PTHR13932:SF5">
    <property type="entry name" value="RADICAL S-ADENOSYL METHIONINE DOMAIN-CONTAINING PROTEIN 1, MITOCHONDRIAL"/>
    <property type="match status" value="1"/>
</dbReference>
<keyword evidence="8 9" id="KW-0143">Chaperone</keyword>
<dbReference type="InterPro" id="IPR006638">
    <property type="entry name" value="Elp3/MiaA/NifB-like_rSAM"/>
</dbReference>
<keyword evidence="4 9" id="KW-0949">S-adenosyl-L-methionine</keyword>
<dbReference type="InterPro" id="IPR013785">
    <property type="entry name" value="Aldolase_TIM"/>
</dbReference>
<feature type="domain" description="Radical SAM core" evidence="10">
    <location>
        <begin position="1"/>
        <end position="234"/>
    </location>
</feature>
<dbReference type="Proteomes" id="UP000287969">
    <property type="component" value="Chromosome"/>
</dbReference>
<evidence type="ECO:0000256" key="3">
    <source>
        <dbReference type="ARBA" id="ARBA00022617"/>
    </source>
</evidence>
<keyword evidence="7 9" id="KW-0411">Iron-sulfur</keyword>
<dbReference type="GO" id="GO:0006779">
    <property type="term" value="P:porphyrin-containing compound biosynthetic process"/>
    <property type="evidence" value="ECO:0007669"/>
    <property type="project" value="InterPro"/>
</dbReference>
<comment type="subcellular location">
    <subcellularLocation>
        <location evidence="9">Cytoplasm</location>
    </subcellularLocation>
</comment>
<evidence type="ECO:0000256" key="1">
    <source>
        <dbReference type="ARBA" id="ARBA00006100"/>
    </source>
</evidence>
<dbReference type="SFLD" id="SFLDS00029">
    <property type="entry name" value="Radical_SAM"/>
    <property type="match status" value="1"/>
</dbReference>
<name>A0A410QDQ0_9FIRM</name>
<evidence type="ECO:0000256" key="6">
    <source>
        <dbReference type="ARBA" id="ARBA00023004"/>
    </source>
</evidence>
<dbReference type="SMART" id="SM00729">
    <property type="entry name" value="Elp3"/>
    <property type="match status" value="1"/>
</dbReference>
<evidence type="ECO:0000256" key="9">
    <source>
        <dbReference type="RuleBase" id="RU364116"/>
    </source>
</evidence>
<dbReference type="Pfam" id="PF06969">
    <property type="entry name" value="HemN_C"/>
    <property type="match status" value="1"/>
</dbReference>
<dbReference type="SFLD" id="SFLDF00288">
    <property type="entry name" value="HemN-like__clustered_with_nucl"/>
    <property type="match status" value="1"/>
</dbReference>
<dbReference type="SFLD" id="SFLDG01082">
    <property type="entry name" value="B12-binding_domain_containing"/>
    <property type="match status" value="1"/>
</dbReference>
<dbReference type="SUPFAM" id="SSF102114">
    <property type="entry name" value="Radical SAM enzymes"/>
    <property type="match status" value="1"/>
</dbReference>
<dbReference type="SFLD" id="SFLDF00562">
    <property type="entry name" value="HemN-like__clustered_with_heat"/>
    <property type="match status" value="1"/>
</dbReference>
<sequence length="378" mass="44025">MDDLALYVHIPFCLKKCNYCDFISFPNKFDYVEKYTDALVKEIRLYSSVGKKFKLNTVFIGGGTPSSINSIYIEKIMDGIYKYFDTNELKEVTIETNPKTLDKEKLVRYRESGINRISMGVQTLNDNLLKILGRIHNTEDFYKNYDLVRNLGFNNVNLDLMFGLPFQTLEDVIYTLKEVIKLEPTHLSFYGLIVEKGTKFYDLNNRGKLNLPDEDLERAMYHKGMEYLVSNGYEHYEISNFAKKGYECKHNLFYWELKPYIGLGIGAHSNIFGKRYWNFADIKEYISSLDNGSFPVSGEEVIDKDMEMAEYCILGLRLIRGIDKKNFLGRFGIDIKEIYGKIIERHVKGGLLYENENRIYLTKRGLDLSNIVEVDFLP</sequence>
<keyword evidence="9" id="KW-0963">Cytoplasm</keyword>
<dbReference type="GO" id="GO:0051539">
    <property type="term" value="F:4 iron, 4 sulfur cluster binding"/>
    <property type="evidence" value="ECO:0007669"/>
    <property type="project" value="UniProtKB-UniRule"/>
</dbReference>
<dbReference type="InterPro" id="IPR010723">
    <property type="entry name" value="HemN_C"/>
</dbReference>
<evidence type="ECO:0000256" key="7">
    <source>
        <dbReference type="ARBA" id="ARBA00023014"/>
    </source>
</evidence>
<dbReference type="GO" id="GO:0046872">
    <property type="term" value="F:metal ion binding"/>
    <property type="evidence" value="ECO:0007669"/>
    <property type="project" value="UniProtKB-UniRule"/>
</dbReference>
<evidence type="ECO:0000256" key="8">
    <source>
        <dbReference type="ARBA" id="ARBA00023186"/>
    </source>
</evidence>
<protein>
    <recommendedName>
        <fullName evidence="2 9">Heme chaperone HemW</fullName>
    </recommendedName>
</protein>
<dbReference type="KEGG" id="spoa:EQM13_11470"/>
<comment type="similarity">
    <text evidence="1">Belongs to the anaerobic coproporphyrinogen-III oxidase family. HemW subfamily.</text>
</comment>
<keyword evidence="9" id="KW-0004">4Fe-4S</keyword>
<dbReference type="NCBIfam" id="TIGR00539">
    <property type="entry name" value="hemN_rel"/>
    <property type="match status" value="1"/>
</dbReference>
<evidence type="ECO:0000259" key="10">
    <source>
        <dbReference type="PROSITE" id="PS51918"/>
    </source>
</evidence>
<keyword evidence="3 9" id="KW-0349">Heme</keyword>
<dbReference type="PROSITE" id="PS51918">
    <property type="entry name" value="RADICAL_SAM"/>
    <property type="match status" value="1"/>
</dbReference>
<keyword evidence="5 9" id="KW-0479">Metal-binding</keyword>
<dbReference type="InterPro" id="IPR058240">
    <property type="entry name" value="rSAM_sf"/>
</dbReference>
<comment type="function">
    <text evidence="9">Probably acts as a heme chaperone, transferring heme to an unknown acceptor. Binds one molecule of heme per monomer, possibly covalently. Binds 1 [4Fe-4S] cluster. The cluster is coordinated with 3 cysteines and an exchangeable S-adenosyl-L-methionine.</text>
</comment>
<dbReference type="GO" id="GO:0004109">
    <property type="term" value="F:coproporphyrinogen oxidase activity"/>
    <property type="evidence" value="ECO:0007669"/>
    <property type="project" value="InterPro"/>
</dbReference>
<gene>
    <name evidence="11" type="ORF">EQM13_11470</name>
</gene>
<organism evidence="11 12">
    <name type="scientific">Acidilutibacter cellobiosedens</name>
    <dbReference type="NCBI Taxonomy" id="2507161"/>
    <lineage>
        <taxon>Bacteria</taxon>
        <taxon>Bacillati</taxon>
        <taxon>Bacillota</taxon>
        <taxon>Tissierellia</taxon>
        <taxon>Tissierellales</taxon>
        <taxon>Acidilutibacteraceae</taxon>
        <taxon>Acidilutibacter</taxon>
    </lineage>
</organism>
<keyword evidence="12" id="KW-1185">Reference proteome</keyword>
<dbReference type="SFLD" id="SFLDG01065">
    <property type="entry name" value="anaerobic_coproporphyrinogen-I"/>
    <property type="match status" value="1"/>
</dbReference>